<keyword evidence="9" id="KW-1185">Reference proteome</keyword>
<keyword evidence="4" id="KW-0418">Kinase</keyword>
<dbReference type="SUPFAM" id="SSF56112">
    <property type="entry name" value="Protein kinase-like (PK-like)"/>
    <property type="match status" value="1"/>
</dbReference>
<dbReference type="InterPro" id="IPR033121">
    <property type="entry name" value="PEPTIDASE_A1"/>
</dbReference>
<name>A0A484L097_9ASTE</name>
<dbReference type="GO" id="GO:0004190">
    <property type="term" value="F:aspartic-type endopeptidase activity"/>
    <property type="evidence" value="ECO:0007669"/>
    <property type="project" value="InterPro"/>
</dbReference>
<accession>A0A484L097</accession>
<keyword evidence="6" id="KW-0472">Membrane</keyword>
<dbReference type="GO" id="GO:0006508">
    <property type="term" value="P:proteolysis"/>
    <property type="evidence" value="ECO:0007669"/>
    <property type="project" value="InterPro"/>
</dbReference>
<dbReference type="PANTHER" id="PTHR27002:SF1050">
    <property type="entry name" value="CYSTEINE-RICH RECEPTOR-LIKE PROTEIN KINASE 5"/>
    <property type="match status" value="1"/>
</dbReference>
<keyword evidence="2" id="KW-0808">Transferase</keyword>
<evidence type="ECO:0000256" key="2">
    <source>
        <dbReference type="ARBA" id="ARBA00022679"/>
    </source>
</evidence>
<keyword evidence="1" id="KW-0723">Serine/threonine-protein kinase</keyword>
<sequence>MYHRRHSEEVIGVLGATRLPEKGTAEYYSAWAAYDQCRHPSSSHRDLPAVTFAAGGDITENIINLASCRQVETGNFLNVTSLLSSQGLVRNSFSMCFAPNGYGRIAFGDKGDDDQIFTPLLPTFDQSPYYNIQIEHISVENVVINISLVVLFDSGTTLTYLTGEAYTLITKILGEQIYRLGIVKNEINTLNIIGRKSRSNGNSSLRMAIVASTVSLGGIILAVAIVCLLRLKLLAKREYEMQPLSAADPIGISNMSSQYDFDTIKVITNNFACEIGSGGFGCVYKGKLPTGEEVDVKRLSETSQQWVEEFINEVKS</sequence>
<dbReference type="GO" id="GO:0042742">
    <property type="term" value="P:defense response to bacterium"/>
    <property type="evidence" value="ECO:0007669"/>
    <property type="project" value="TreeGrafter"/>
</dbReference>
<gene>
    <name evidence="8" type="ORF">CCAM_LOCUS10528</name>
</gene>
<dbReference type="GO" id="GO:0005524">
    <property type="term" value="F:ATP binding"/>
    <property type="evidence" value="ECO:0007669"/>
    <property type="project" value="UniProtKB-KW"/>
</dbReference>
<dbReference type="AlphaFoldDB" id="A0A484L097"/>
<dbReference type="SUPFAM" id="SSF50630">
    <property type="entry name" value="Acid proteases"/>
    <property type="match status" value="1"/>
</dbReference>
<dbReference type="Gene3D" id="2.40.70.10">
    <property type="entry name" value="Acid Proteases"/>
    <property type="match status" value="1"/>
</dbReference>
<dbReference type="Gene3D" id="3.30.200.20">
    <property type="entry name" value="Phosphorylase Kinase, domain 1"/>
    <property type="match status" value="1"/>
</dbReference>
<organism evidence="8 9">
    <name type="scientific">Cuscuta campestris</name>
    <dbReference type="NCBI Taxonomy" id="132261"/>
    <lineage>
        <taxon>Eukaryota</taxon>
        <taxon>Viridiplantae</taxon>
        <taxon>Streptophyta</taxon>
        <taxon>Embryophyta</taxon>
        <taxon>Tracheophyta</taxon>
        <taxon>Spermatophyta</taxon>
        <taxon>Magnoliopsida</taxon>
        <taxon>eudicotyledons</taxon>
        <taxon>Gunneridae</taxon>
        <taxon>Pentapetalae</taxon>
        <taxon>asterids</taxon>
        <taxon>lamiids</taxon>
        <taxon>Solanales</taxon>
        <taxon>Convolvulaceae</taxon>
        <taxon>Cuscuteae</taxon>
        <taxon>Cuscuta</taxon>
        <taxon>Cuscuta subgen. Grammica</taxon>
        <taxon>Cuscuta sect. Cleistogrammica</taxon>
    </lineage>
</organism>
<evidence type="ECO:0000256" key="1">
    <source>
        <dbReference type="ARBA" id="ARBA00022527"/>
    </source>
</evidence>
<keyword evidence="5" id="KW-0067">ATP-binding</keyword>
<evidence type="ECO:0000256" key="4">
    <source>
        <dbReference type="ARBA" id="ARBA00022777"/>
    </source>
</evidence>
<evidence type="ECO:0000259" key="7">
    <source>
        <dbReference type="Pfam" id="PF00026"/>
    </source>
</evidence>
<dbReference type="PANTHER" id="PTHR27002">
    <property type="entry name" value="RECEPTOR-LIKE SERINE/THREONINE-PROTEIN KINASE SD1-8"/>
    <property type="match status" value="1"/>
</dbReference>
<dbReference type="InterPro" id="IPR021109">
    <property type="entry name" value="Peptidase_aspartic_dom_sf"/>
</dbReference>
<dbReference type="EMBL" id="OOIL02000725">
    <property type="protein sequence ID" value="VFQ68752.1"/>
    <property type="molecule type" value="Genomic_DNA"/>
</dbReference>
<protein>
    <recommendedName>
        <fullName evidence="7">Peptidase A1 domain-containing protein</fullName>
    </recommendedName>
</protein>
<evidence type="ECO:0000256" key="6">
    <source>
        <dbReference type="SAM" id="Phobius"/>
    </source>
</evidence>
<dbReference type="Pfam" id="PF00026">
    <property type="entry name" value="Asp"/>
    <property type="match status" value="1"/>
</dbReference>
<dbReference type="OrthoDB" id="2747330at2759"/>
<evidence type="ECO:0000256" key="5">
    <source>
        <dbReference type="ARBA" id="ARBA00022840"/>
    </source>
</evidence>
<keyword evidence="3" id="KW-0547">Nucleotide-binding</keyword>
<reference evidence="8 9" key="1">
    <citation type="submission" date="2018-04" db="EMBL/GenBank/DDBJ databases">
        <authorList>
            <person name="Vogel A."/>
        </authorList>
    </citation>
    <scope>NUCLEOTIDE SEQUENCE [LARGE SCALE GENOMIC DNA]</scope>
</reference>
<dbReference type="Proteomes" id="UP000595140">
    <property type="component" value="Unassembled WGS sequence"/>
</dbReference>
<keyword evidence="6" id="KW-0812">Transmembrane</keyword>
<evidence type="ECO:0000256" key="3">
    <source>
        <dbReference type="ARBA" id="ARBA00022741"/>
    </source>
</evidence>
<dbReference type="InterPro" id="IPR001969">
    <property type="entry name" value="Aspartic_peptidase_AS"/>
</dbReference>
<feature type="domain" description="Peptidase A1" evidence="7">
    <location>
        <begin position="72"/>
        <end position="175"/>
    </location>
</feature>
<dbReference type="GO" id="GO:0005886">
    <property type="term" value="C:plasma membrane"/>
    <property type="evidence" value="ECO:0007669"/>
    <property type="project" value="TreeGrafter"/>
</dbReference>
<evidence type="ECO:0000313" key="9">
    <source>
        <dbReference type="Proteomes" id="UP000595140"/>
    </source>
</evidence>
<proteinExistence type="predicted"/>
<evidence type="ECO:0000313" key="8">
    <source>
        <dbReference type="EMBL" id="VFQ68752.1"/>
    </source>
</evidence>
<keyword evidence="6" id="KW-1133">Transmembrane helix</keyword>
<dbReference type="GO" id="GO:0004674">
    <property type="term" value="F:protein serine/threonine kinase activity"/>
    <property type="evidence" value="ECO:0007669"/>
    <property type="project" value="UniProtKB-KW"/>
</dbReference>
<feature type="transmembrane region" description="Helical" evidence="6">
    <location>
        <begin position="207"/>
        <end position="231"/>
    </location>
</feature>
<dbReference type="InterPro" id="IPR011009">
    <property type="entry name" value="Kinase-like_dom_sf"/>
</dbReference>
<dbReference type="PROSITE" id="PS00141">
    <property type="entry name" value="ASP_PROTEASE"/>
    <property type="match status" value="1"/>
</dbReference>